<feature type="region of interest" description="Disordered" evidence="1">
    <location>
        <begin position="22"/>
        <end position="99"/>
    </location>
</feature>
<dbReference type="AlphaFoldDB" id="A0A3D9CWW7"/>
<reference evidence="3 4" key="1">
    <citation type="journal article" date="2006" name="Int. J. Syst. Evol. Microbiol.">
        <title>Chryseobacterium hispanicum sp. nov., isolated from the drinking water distribution system of Sevilla, Spain.</title>
        <authorList>
            <person name="Gallego V."/>
            <person name="Garcia M.T."/>
            <person name="Ventosa A."/>
        </authorList>
    </citation>
    <scope>NUCLEOTIDE SEQUENCE [LARGE SCALE GENOMIC DNA]</scope>
    <source>
        <strain evidence="3 4">KCTC 22104</strain>
    </source>
</reference>
<protein>
    <recommendedName>
        <fullName evidence="5">Pentapeptide MXKDX repeat protein</fullName>
    </recommendedName>
</protein>
<dbReference type="RefSeq" id="WP_116035347.1">
    <property type="nucleotide sequence ID" value="NZ_JBHLVV010000103.1"/>
</dbReference>
<dbReference type="Proteomes" id="UP000256326">
    <property type="component" value="Unassembled WGS sequence"/>
</dbReference>
<dbReference type="OrthoDB" id="1261911at2"/>
<gene>
    <name evidence="3" type="ORF">DRF58_10725</name>
</gene>
<organism evidence="3 4">
    <name type="scientific">Epilithonimonas hispanica</name>
    <dbReference type="NCBI Taxonomy" id="358687"/>
    <lineage>
        <taxon>Bacteria</taxon>
        <taxon>Pseudomonadati</taxon>
        <taxon>Bacteroidota</taxon>
        <taxon>Flavobacteriia</taxon>
        <taxon>Flavobacteriales</taxon>
        <taxon>Weeksellaceae</taxon>
        <taxon>Chryseobacterium group</taxon>
        <taxon>Epilithonimonas</taxon>
    </lineage>
</organism>
<name>A0A3D9CWW7_9FLAO</name>
<dbReference type="EMBL" id="QNUG01000020">
    <property type="protein sequence ID" value="REC70138.1"/>
    <property type="molecule type" value="Genomic_DNA"/>
</dbReference>
<evidence type="ECO:0000313" key="4">
    <source>
        <dbReference type="Proteomes" id="UP000256326"/>
    </source>
</evidence>
<keyword evidence="2" id="KW-0732">Signal</keyword>
<evidence type="ECO:0000313" key="3">
    <source>
        <dbReference type="EMBL" id="REC70138.1"/>
    </source>
</evidence>
<feature type="compositionally biased region" description="Basic and acidic residues" evidence="1">
    <location>
        <begin position="53"/>
        <end position="72"/>
    </location>
</feature>
<feature type="compositionally biased region" description="Basic and acidic residues" evidence="1">
    <location>
        <begin position="24"/>
        <end position="44"/>
    </location>
</feature>
<accession>A0A3D9CWW7</accession>
<comment type="caution">
    <text evidence="3">The sequence shown here is derived from an EMBL/GenBank/DDBJ whole genome shotgun (WGS) entry which is preliminary data.</text>
</comment>
<proteinExistence type="predicted"/>
<evidence type="ECO:0000256" key="1">
    <source>
        <dbReference type="SAM" id="MobiDB-lite"/>
    </source>
</evidence>
<feature type="chain" id="PRO_5017782462" description="Pentapeptide MXKDX repeat protein" evidence="2">
    <location>
        <begin position="21"/>
        <end position="99"/>
    </location>
</feature>
<sequence>MKKLLITGAFLMFGTLLMNAQTTPKKDNMRSKAEKNLKSTEMKMDTSSQTMEMNKKDTFNLEQRQKIEDDKTRKRMQPPKDGLNNESLKPQEPAPGQLE</sequence>
<keyword evidence="4" id="KW-1185">Reference proteome</keyword>
<feature type="signal peptide" evidence="2">
    <location>
        <begin position="1"/>
        <end position="20"/>
    </location>
</feature>
<evidence type="ECO:0000256" key="2">
    <source>
        <dbReference type="SAM" id="SignalP"/>
    </source>
</evidence>
<evidence type="ECO:0008006" key="5">
    <source>
        <dbReference type="Google" id="ProtNLM"/>
    </source>
</evidence>